<evidence type="ECO:0000256" key="1">
    <source>
        <dbReference type="ARBA" id="ARBA00004141"/>
    </source>
</evidence>
<evidence type="ECO:0000256" key="3">
    <source>
        <dbReference type="ARBA" id="ARBA00022989"/>
    </source>
</evidence>
<dbReference type="GO" id="GO:0016020">
    <property type="term" value="C:membrane"/>
    <property type="evidence" value="ECO:0007669"/>
    <property type="project" value="UniProtKB-SubCell"/>
</dbReference>
<feature type="region of interest" description="Disordered" evidence="5">
    <location>
        <begin position="1"/>
        <end position="30"/>
    </location>
</feature>
<evidence type="ECO:0000256" key="4">
    <source>
        <dbReference type="ARBA" id="ARBA00023136"/>
    </source>
</evidence>
<comment type="caution">
    <text evidence="8">The sequence shown here is derived from an EMBL/GenBank/DDBJ whole genome shotgun (WGS) entry which is preliminary data.</text>
</comment>
<evidence type="ECO:0000313" key="9">
    <source>
        <dbReference type="Proteomes" id="UP000265618"/>
    </source>
</evidence>
<dbReference type="AlphaFoldDB" id="A0A9K3D7U7"/>
<dbReference type="InterPro" id="IPR013057">
    <property type="entry name" value="AA_transpt_TM"/>
</dbReference>
<feature type="domain" description="Amino acid transporter transmembrane" evidence="7">
    <location>
        <begin position="23"/>
        <end position="71"/>
    </location>
</feature>
<keyword evidence="4 6" id="KW-0472">Membrane</keyword>
<sequence>MQGDEGLEAGVAPPQESGASPQGSTNTENTFNLSNSILGSAILAMSYAIAQAGLVLGTLLLTASALMHHASLSV</sequence>
<reference evidence="8 9" key="1">
    <citation type="journal article" date="2018" name="PLoS ONE">
        <title>The draft genome of Kipferlia bialata reveals reductive genome evolution in fornicate parasites.</title>
        <authorList>
            <person name="Tanifuji G."/>
            <person name="Takabayashi S."/>
            <person name="Kume K."/>
            <person name="Takagi M."/>
            <person name="Nakayama T."/>
            <person name="Kamikawa R."/>
            <person name="Inagaki Y."/>
            <person name="Hashimoto T."/>
        </authorList>
    </citation>
    <scope>NUCLEOTIDE SEQUENCE [LARGE SCALE GENOMIC DNA]</scope>
    <source>
        <strain evidence="8">NY0173</strain>
    </source>
</reference>
<evidence type="ECO:0000256" key="2">
    <source>
        <dbReference type="ARBA" id="ARBA00022692"/>
    </source>
</evidence>
<keyword evidence="2 6" id="KW-0812">Transmembrane</keyword>
<feature type="compositionally biased region" description="Polar residues" evidence="5">
    <location>
        <begin position="17"/>
        <end position="30"/>
    </location>
</feature>
<dbReference type="Proteomes" id="UP000265618">
    <property type="component" value="Unassembled WGS sequence"/>
</dbReference>
<dbReference type="Pfam" id="PF01490">
    <property type="entry name" value="Aa_trans"/>
    <property type="match status" value="1"/>
</dbReference>
<evidence type="ECO:0000259" key="7">
    <source>
        <dbReference type="Pfam" id="PF01490"/>
    </source>
</evidence>
<accession>A0A9K3D7U7</accession>
<dbReference type="EMBL" id="BDIP01005662">
    <property type="protein sequence ID" value="GIQ90005.1"/>
    <property type="molecule type" value="Genomic_DNA"/>
</dbReference>
<gene>
    <name evidence="8" type="ORF">KIPB_012638</name>
</gene>
<evidence type="ECO:0000256" key="5">
    <source>
        <dbReference type="SAM" id="MobiDB-lite"/>
    </source>
</evidence>
<dbReference type="PANTHER" id="PTHR22950">
    <property type="entry name" value="AMINO ACID TRANSPORTER"/>
    <property type="match status" value="1"/>
</dbReference>
<proteinExistence type="predicted"/>
<keyword evidence="9" id="KW-1185">Reference proteome</keyword>
<organism evidence="8 9">
    <name type="scientific">Kipferlia bialata</name>
    <dbReference type="NCBI Taxonomy" id="797122"/>
    <lineage>
        <taxon>Eukaryota</taxon>
        <taxon>Metamonada</taxon>
        <taxon>Carpediemonas-like organisms</taxon>
        <taxon>Kipferlia</taxon>
    </lineage>
</organism>
<dbReference type="GO" id="GO:0015179">
    <property type="term" value="F:L-amino acid transmembrane transporter activity"/>
    <property type="evidence" value="ECO:0007669"/>
    <property type="project" value="TreeGrafter"/>
</dbReference>
<evidence type="ECO:0000313" key="8">
    <source>
        <dbReference type="EMBL" id="GIQ90005.1"/>
    </source>
</evidence>
<protein>
    <recommendedName>
        <fullName evidence="7">Amino acid transporter transmembrane domain-containing protein</fullName>
    </recommendedName>
</protein>
<feature type="transmembrane region" description="Helical" evidence="6">
    <location>
        <begin position="37"/>
        <end position="61"/>
    </location>
</feature>
<name>A0A9K3D7U7_9EUKA</name>
<comment type="subcellular location">
    <subcellularLocation>
        <location evidence="1">Membrane</location>
        <topology evidence="1">Multi-pass membrane protein</topology>
    </subcellularLocation>
</comment>
<evidence type="ECO:0000256" key="6">
    <source>
        <dbReference type="SAM" id="Phobius"/>
    </source>
</evidence>
<keyword evidence="3 6" id="KW-1133">Transmembrane helix</keyword>